<name>A0A9N8EXS0_9STRA</name>
<dbReference type="Proteomes" id="UP001153069">
    <property type="component" value="Unassembled WGS sequence"/>
</dbReference>
<reference evidence="2" key="1">
    <citation type="submission" date="2020-06" db="EMBL/GenBank/DDBJ databases">
        <authorList>
            <consortium name="Plant Systems Biology data submission"/>
        </authorList>
    </citation>
    <scope>NUCLEOTIDE SEQUENCE</scope>
    <source>
        <strain evidence="2">D6</strain>
    </source>
</reference>
<proteinExistence type="predicted"/>
<dbReference type="AlphaFoldDB" id="A0A9N8EXS0"/>
<keyword evidence="3" id="KW-1185">Reference proteome</keyword>
<dbReference type="EMBL" id="CAICTM010001922">
    <property type="protein sequence ID" value="CAB9526994.1"/>
    <property type="molecule type" value="Genomic_DNA"/>
</dbReference>
<comment type="caution">
    <text evidence="2">The sequence shown here is derived from an EMBL/GenBank/DDBJ whole genome shotgun (WGS) entry which is preliminary data.</text>
</comment>
<sequence>MVFLLSAGCMAVKGGIAAKKKIETRKNPTLDGDFIVAPLSTNGDSKRPLIPAVMRRSLSKLTQSMTSRSSSYSDDADGEEENSGIFTMGQEVLLKNMKDSNLNGTRALVLQDCGRKRGVLVQFLEQKDGYDNYHETGSMLSHENMEAIVAHNNTNDRTSSSAIPVGTLVELQNLSASSEKNGFRGMVVEPSNGMAEGRVAVLLEGAGEGTLIVSVKPENCKTIG</sequence>
<evidence type="ECO:0000313" key="3">
    <source>
        <dbReference type="Proteomes" id="UP001153069"/>
    </source>
</evidence>
<gene>
    <name evidence="2" type="ORF">SEMRO_1924_G305690.1</name>
</gene>
<organism evidence="2 3">
    <name type="scientific">Seminavis robusta</name>
    <dbReference type="NCBI Taxonomy" id="568900"/>
    <lineage>
        <taxon>Eukaryota</taxon>
        <taxon>Sar</taxon>
        <taxon>Stramenopiles</taxon>
        <taxon>Ochrophyta</taxon>
        <taxon>Bacillariophyta</taxon>
        <taxon>Bacillariophyceae</taxon>
        <taxon>Bacillariophycidae</taxon>
        <taxon>Naviculales</taxon>
        <taxon>Naviculaceae</taxon>
        <taxon>Seminavis</taxon>
    </lineage>
</organism>
<feature type="region of interest" description="Disordered" evidence="1">
    <location>
        <begin position="60"/>
        <end position="81"/>
    </location>
</feature>
<feature type="compositionally biased region" description="Low complexity" evidence="1">
    <location>
        <begin position="60"/>
        <end position="73"/>
    </location>
</feature>
<evidence type="ECO:0000256" key="1">
    <source>
        <dbReference type="SAM" id="MobiDB-lite"/>
    </source>
</evidence>
<protein>
    <submittedName>
        <fullName evidence="2">Uncharacterized protein</fullName>
    </submittedName>
</protein>
<evidence type="ECO:0000313" key="2">
    <source>
        <dbReference type="EMBL" id="CAB9526994.1"/>
    </source>
</evidence>
<accession>A0A9N8EXS0</accession>